<dbReference type="Proteomes" id="UP000253987">
    <property type="component" value="Unassembled WGS sequence"/>
</dbReference>
<evidence type="ECO:0000313" key="1">
    <source>
        <dbReference type="EMBL" id="PXX89165.1"/>
    </source>
</evidence>
<comment type="caution">
    <text evidence="1">The sequence shown here is derived from an EMBL/GenBank/DDBJ whole genome shotgun (WGS) entry which is preliminary data.</text>
</comment>
<name>A0A2V3ZFV6_9GAMM</name>
<reference evidence="1 2" key="2">
    <citation type="submission" date="2018-06" db="EMBL/GenBank/DDBJ databases">
        <title>Marinobactersediminissp. nov, a moderately halophilic bacterium isolated from marine solar saltern.</title>
        <authorList>
            <person name="Zhang Y."/>
        </authorList>
    </citation>
    <scope>NUCLEOTIDE SEQUENCE [LARGE SCALE GENOMIC DNA]</scope>
    <source>
        <strain evidence="1 2">F01</strain>
    </source>
</reference>
<dbReference type="EMBL" id="QFWX01000008">
    <property type="protein sequence ID" value="PXX89165.1"/>
    <property type="molecule type" value="Genomic_DNA"/>
</dbReference>
<organism evidence="1 2">
    <name type="scientific">Marinobacter vulgaris</name>
    <dbReference type="NCBI Taxonomy" id="1928331"/>
    <lineage>
        <taxon>Bacteria</taxon>
        <taxon>Pseudomonadati</taxon>
        <taxon>Pseudomonadota</taxon>
        <taxon>Gammaproteobacteria</taxon>
        <taxon>Pseudomonadales</taxon>
        <taxon>Marinobacteraceae</taxon>
        <taxon>Marinobacter</taxon>
    </lineage>
</organism>
<keyword evidence="2" id="KW-1185">Reference proteome</keyword>
<evidence type="ECO:0000313" key="2">
    <source>
        <dbReference type="Proteomes" id="UP000253987"/>
    </source>
</evidence>
<gene>
    <name evidence="1" type="ORF">DIT71_16475</name>
</gene>
<sequence>MVVLFSEDEVGHGGSCDEIIEDVDDVTFFRGGLAKVRAKNLRRLSDPSFSDFLVNFALLFESPNL</sequence>
<reference evidence="2" key="1">
    <citation type="submission" date="2018-05" db="EMBL/GenBank/DDBJ databases">
        <authorList>
            <person name="Lu D."/>
        </authorList>
    </citation>
    <scope>NUCLEOTIDE SEQUENCE [LARGE SCALE GENOMIC DNA]</scope>
    <source>
        <strain evidence="2">F01</strain>
    </source>
</reference>
<accession>A0A2V3ZFV6</accession>
<protein>
    <submittedName>
        <fullName evidence="1">Uncharacterized protein</fullName>
    </submittedName>
</protein>
<proteinExistence type="predicted"/>
<dbReference type="AlphaFoldDB" id="A0A2V3ZFV6"/>